<keyword evidence="2" id="KW-0472">Membrane</keyword>
<evidence type="ECO:0000256" key="1">
    <source>
        <dbReference type="SAM" id="MobiDB-lite"/>
    </source>
</evidence>
<accession>A0A971CZQ8</accession>
<dbReference type="Proteomes" id="UP000767327">
    <property type="component" value="Unassembled WGS sequence"/>
</dbReference>
<feature type="transmembrane region" description="Helical" evidence="2">
    <location>
        <begin position="731"/>
        <end position="748"/>
    </location>
</feature>
<dbReference type="EMBL" id="JAAXZR010000024">
    <property type="protein sequence ID" value="NLT80038.1"/>
    <property type="molecule type" value="Genomic_DNA"/>
</dbReference>
<name>A0A971CZQ8_9BIFI</name>
<evidence type="ECO:0000313" key="3">
    <source>
        <dbReference type="EMBL" id="NLT80038.1"/>
    </source>
</evidence>
<keyword evidence="2" id="KW-1133">Transmembrane helix</keyword>
<evidence type="ECO:0000256" key="2">
    <source>
        <dbReference type="SAM" id="Phobius"/>
    </source>
</evidence>
<organism evidence="3 4">
    <name type="scientific">Bifidobacterium crudilactis</name>
    <dbReference type="NCBI Taxonomy" id="327277"/>
    <lineage>
        <taxon>Bacteria</taxon>
        <taxon>Bacillati</taxon>
        <taxon>Actinomycetota</taxon>
        <taxon>Actinomycetes</taxon>
        <taxon>Bifidobacteriales</taxon>
        <taxon>Bifidobacteriaceae</taxon>
        <taxon>Bifidobacterium</taxon>
    </lineage>
</organism>
<dbReference type="AlphaFoldDB" id="A0A971CZQ8"/>
<proteinExistence type="predicted"/>
<evidence type="ECO:0000313" key="4">
    <source>
        <dbReference type="Proteomes" id="UP000767327"/>
    </source>
</evidence>
<sequence length="759" mass="79830">MIGEHGSGHHSPENKAVAHKSAQRLFWCIVMLLLSLAIAISPNATRAHAAESATAATADSCNDQDISVCLLSSTSVVTDTSGFDAQISVTNNTTSTLAGGSLTTSTNVLYPFTSRVDMQGWSEGDTHIPTPNTLNTSSVPELAPHASTTVSIHLDAASTELKAMNSWGPKPLLLTYASGKSTPVKVHTFLTRSSDGLSTAQTPALSITTVLPLTASSWTVDDDALVNLVTKSRNAGTRSSASPAVDKSRLSSSANSIITLGKEAKEYQQQQLDMLNNHPELQSVADPDYLSSFPIPPQTTALMQPSNFDITAYSQGDADAYAKAGITTEQWNAAAGLAALRESTGDEQAPGTSVAWQGQGAWTLPALESVKDAGYSTVIADSEYEANNSSVAHTGKYVVPTKDGNVTVLTAQRELSRLAQGKSTSTDADGEGTDAGRMARFMAQSALYQMEQPYANRVLMVTFAESGQNLHAADALMSAMEHASWIKLTDLQTLDKADAYQEGSKASVSVPTTSGISAHRLSAIEGYLNTLASDHNDIVRFGSAILVQKESSGDESGDTSQSSDTQALARGDASTVIDQSNGTAAAWLEQLKSVQKALALHTFTGNSTQSAFAKASSSLSQQLLDGVSITPSESISVVSETASMPVTISNDHPYPVKVSVSSQTDSTIIATSRLTEATIPANSEVQVTFTIRVATSGNATARIALLDRNGESFGTTQSTRITSSLQLSDKSGLILLAVGVLFGALGLWRQFTRKKDADE</sequence>
<reference evidence="3" key="2">
    <citation type="submission" date="2020-01" db="EMBL/GenBank/DDBJ databases">
        <authorList>
            <person name="Campanaro S."/>
        </authorList>
    </citation>
    <scope>NUCLEOTIDE SEQUENCE</scope>
    <source>
        <strain evidence="3">AS01afH2WH_6</strain>
    </source>
</reference>
<comment type="caution">
    <text evidence="3">The sequence shown here is derived from an EMBL/GenBank/DDBJ whole genome shotgun (WGS) entry which is preliminary data.</text>
</comment>
<dbReference type="InterPro" id="IPR046112">
    <property type="entry name" value="DUF6049"/>
</dbReference>
<protein>
    <submittedName>
        <fullName evidence="3">Uncharacterized protein</fullName>
    </submittedName>
</protein>
<gene>
    <name evidence="3" type="ORF">GXW98_07135</name>
</gene>
<keyword evidence="2" id="KW-0812">Transmembrane</keyword>
<dbReference type="RefSeq" id="WP_273174062.1">
    <property type="nucleotide sequence ID" value="NZ_JAAXZR010000024.1"/>
</dbReference>
<feature type="region of interest" description="Disordered" evidence="1">
    <location>
        <begin position="550"/>
        <end position="571"/>
    </location>
</feature>
<dbReference type="Pfam" id="PF19516">
    <property type="entry name" value="DUF6049"/>
    <property type="match status" value="1"/>
</dbReference>
<reference evidence="3" key="1">
    <citation type="journal article" date="2020" name="Biotechnol. Biofuels">
        <title>New insights from the biogas microbiome by comprehensive genome-resolved metagenomics of nearly 1600 species originating from multiple anaerobic digesters.</title>
        <authorList>
            <person name="Campanaro S."/>
            <person name="Treu L."/>
            <person name="Rodriguez-R L.M."/>
            <person name="Kovalovszki A."/>
            <person name="Ziels R.M."/>
            <person name="Maus I."/>
            <person name="Zhu X."/>
            <person name="Kougias P.G."/>
            <person name="Basile A."/>
            <person name="Luo G."/>
            <person name="Schluter A."/>
            <person name="Konstantinidis K.T."/>
            <person name="Angelidaki I."/>
        </authorList>
    </citation>
    <scope>NUCLEOTIDE SEQUENCE</scope>
    <source>
        <strain evidence="3">AS01afH2WH_6</strain>
    </source>
</reference>